<dbReference type="Gene3D" id="2.170.210.20">
    <property type="entry name" value="Spindle assembly abnormal protein 6, N-terminal domain"/>
    <property type="match status" value="1"/>
</dbReference>
<evidence type="ECO:0000313" key="11">
    <source>
        <dbReference type="EMBL" id="CAE1153729.1"/>
    </source>
</evidence>
<keyword evidence="3" id="KW-0963">Cytoplasm</keyword>
<accession>A0A812AR79</accession>
<name>A0A812AR79_ACAPH</name>
<dbReference type="InterPro" id="IPR038558">
    <property type="entry name" value="SAS-6_N_sf"/>
</dbReference>
<evidence type="ECO:0000259" key="10">
    <source>
        <dbReference type="Pfam" id="PF18594"/>
    </source>
</evidence>
<evidence type="ECO:0000256" key="8">
    <source>
        <dbReference type="SAM" id="MobiDB-lite"/>
    </source>
</evidence>
<comment type="caution">
    <text evidence="11">The sequence shown here is derived from an EMBL/GenBank/DDBJ whole genome shotgun (WGS) entry which is preliminary data.</text>
</comment>
<evidence type="ECO:0000256" key="2">
    <source>
        <dbReference type="ARBA" id="ARBA00020407"/>
    </source>
</evidence>
<evidence type="ECO:0000256" key="7">
    <source>
        <dbReference type="SAM" id="Coils"/>
    </source>
</evidence>
<keyword evidence="4 7" id="KW-0175">Coiled coil</keyword>
<dbReference type="InterPro" id="IPR032396">
    <property type="entry name" value="SAS-6_N"/>
</dbReference>
<evidence type="ECO:0000256" key="1">
    <source>
        <dbReference type="ARBA" id="ARBA00004300"/>
    </source>
</evidence>
<dbReference type="EMBL" id="CAHIKZ030000123">
    <property type="protein sequence ID" value="CAE1153729.1"/>
    <property type="molecule type" value="Genomic_DNA"/>
</dbReference>
<evidence type="ECO:0000256" key="6">
    <source>
        <dbReference type="ARBA" id="ARBA00023306"/>
    </source>
</evidence>
<feature type="coiled-coil region" evidence="7">
    <location>
        <begin position="252"/>
        <end position="384"/>
    </location>
</feature>
<feature type="coiled-coil region" evidence="7">
    <location>
        <begin position="413"/>
        <end position="475"/>
    </location>
</feature>
<feature type="coiled-coil region" evidence="7">
    <location>
        <begin position="158"/>
        <end position="189"/>
    </location>
</feature>
<comment type="subcellular location">
    <subcellularLocation>
        <location evidence="1">Cytoplasm</location>
        <location evidence="1">Cytoskeleton</location>
        <location evidence="1">Microtubule organizing center</location>
        <location evidence="1">Centrosome</location>
    </subcellularLocation>
</comment>
<gene>
    <name evidence="11" type="ORF">SPHA_4028</name>
</gene>
<dbReference type="PANTHER" id="PTHR44281:SF2">
    <property type="entry name" value="SPINDLE ASSEMBLY ABNORMAL PROTEIN 6 HOMOLOG"/>
    <property type="match status" value="1"/>
</dbReference>
<feature type="domain" description="Spindle assembly abnormal protein 6 N-terminal" evidence="9">
    <location>
        <begin position="5"/>
        <end position="142"/>
    </location>
</feature>
<evidence type="ECO:0000256" key="4">
    <source>
        <dbReference type="ARBA" id="ARBA00023054"/>
    </source>
</evidence>
<dbReference type="PANTHER" id="PTHR44281">
    <property type="entry name" value="SPINDLE ASSEMBLY ABNORMAL PROTEIN 6 HOMOLOG"/>
    <property type="match status" value="1"/>
</dbReference>
<dbReference type="Pfam" id="PF16531">
    <property type="entry name" value="SAS-6_N"/>
    <property type="match status" value="1"/>
</dbReference>
<feature type="region of interest" description="Disordered" evidence="8">
    <location>
        <begin position="670"/>
        <end position="696"/>
    </location>
</feature>
<sequence>MAEDLFAKKLPVIMRCSDRDERKVHLHFKMEIVHVMDPIQKKELMIRLTNEKDLFFLYTLKLGEEDFQYLKTQQGLLVDFSAFPQKVVDLLNMCLLEEGKDLPKFILQFVGQGGNNSDHCVHVLNIVETNPFKHLIHLSLKFIPGQDSDIKKYLADCLKQLKETNELLHQRLEHTNEDLTQRLQQTQESLTSKCSELETLKSQWSSKINEMKSAHKEELALEKEKALEVKSSCQSKLEHDRKELEQSHLRIVKQMEAKLYDLENTNKELQEKKYKLESNHREMRSRISSQEEELQHLKQEVQALRKQNSAMDADLHEQEKIINQQRTRIAVLEQEVKDKEQVLARSSDLLDSEQDQKRKYEEEIDVKQKEIVKLENKVKVMSVEVKKGNEIIRKLQGDNKNYHAKVKLRSQIAAEQEKILSEKDQVIEKMQNEISSMKENLKQKEEENQKLCENLENTRKKLEESRELLKTNENVIQWLNKQVNEVQLSGTRTGMNELGHHINGTTAAVNFRNHSAVSVPVPPFIPSSFGQNSRFSHPEGNSVNSHLPLHKAQNNGVKFQVQYNPAISRKPVISQTSPAAGNRHISPIAEVSRPPCLPGGHGEEVSPMSASSGTGSATDMENDSSMDGHSAAKKTEAVSKRGVATVGNPLTSNKNYAIPFLPVPITTSSRLPAHLSSRPTQPPLASVYFPVKSKPS</sequence>
<protein>
    <recommendedName>
        <fullName evidence="2">Spindle assembly abnormal protein 6 homolog</fullName>
    </recommendedName>
</protein>
<keyword evidence="5" id="KW-0206">Cytoskeleton</keyword>
<dbReference type="CDD" id="cd10142">
    <property type="entry name" value="HD_SAS6_N"/>
    <property type="match status" value="1"/>
</dbReference>
<keyword evidence="6" id="KW-0131">Cell cycle</keyword>
<dbReference type="GO" id="GO:0007099">
    <property type="term" value="P:centriole replication"/>
    <property type="evidence" value="ECO:0007669"/>
    <property type="project" value="TreeGrafter"/>
</dbReference>
<keyword evidence="12" id="KW-1185">Reference proteome</keyword>
<evidence type="ECO:0000313" key="12">
    <source>
        <dbReference type="Proteomes" id="UP000597762"/>
    </source>
</evidence>
<reference evidence="11" key="1">
    <citation type="submission" date="2021-01" db="EMBL/GenBank/DDBJ databases">
        <authorList>
            <person name="Li R."/>
            <person name="Bekaert M."/>
        </authorList>
    </citation>
    <scope>NUCLEOTIDE SEQUENCE</scope>
    <source>
        <strain evidence="11">Farmed</strain>
    </source>
</reference>
<dbReference type="Proteomes" id="UP000597762">
    <property type="component" value="Unassembled WGS sequence"/>
</dbReference>
<feature type="region of interest" description="Disordered" evidence="8">
    <location>
        <begin position="596"/>
        <end position="641"/>
    </location>
</feature>
<organism evidence="11 12">
    <name type="scientific">Acanthosepion pharaonis</name>
    <name type="common">Pharaoh cuttlefish</name>
    <name type="synonym">Sepia pharaonis</name>
    <dbReference type="NCBI Taxonomy" id="158019"/>
    <lineage>
        <taxon>Eukaryota</taxon>
        <taxon>Metazoa</taxon>
        <taxon>Spiralia</taxon>
        <taxon>Lophotrochozoa</taxon>
        <taxon>Mollusca</taxon>
        <taxon>Cephalopoda</taxon>
        <taxon>Coleoidea</taxon>
        <taxon>Decapodiformes</taxon>
        <taxon>Sepiida</taxon>
        <taxon>Sepiina</taxon>
        <taxon>Sepiidae</taxon>
        <taxon>Acanthosepion</taxon>
    </lineage>
</organism>
<evidence type="ECO:0000259" key="9">
    <source>
        <dbReference type="Pfam" id="PF16531"/>
    </source>
</evidence>
<dbReference type="SUPFAM" id="SSF90257">
    <property type="entry name" value="Myosin rod fragments"/>
    <property type="match status" value="1"/>
</dbReference>
<dbReference type="Pfam" id="PF18594">
    <property type="entry name" value="Sas6_CC"/>
    <property type="match status" value="1"/>
</dbReference>
<dbReference type="GO" id="GO:0005814">
    <property type="term" value="C:centriole"/>
    <property type="evidence" value="ECO:0007669"/>
    <property type="project" value="TreeGrafter"/>
</dbReference>
<evidence type="ECO:0000256" key="3">
    <source>
        <dbReference type="ARBA" id="ARBA00022490"/>
    </source>
</evidence>
<evidence type="ECO:0000256" key="5">
    <source>
        <dbReference type="ARBA" id="ARBA00023212"/>
    </source>
</evidence>
<dbReference type="InterPro" id="IPR041513">
    <property type="entry name" value="SAS6_CC"/>
</dbReference>
<proteinExistence type="predicted"/>
<dbReference type="AlphaFoldDB" id="A0A812AR79"/>
<dbReference type="OrthoDB" id="49058at2759"/>
<feature type="compositionally biased region" description="Polar residues" evidence="8">
    <location>
        <begin position="608"/>
        <end position="627"/>
    </location>
</feature>
<feature type="domain" description="SAS-6 coiled-coil" evidence="10">
    <location>
        <begin position="147"/>
        <end position="175"/>
    </location>
</feature>
<dbReference type="GO" id="GO:0005813">
    <property type="term" value="C:centrosome"/>
    <property type="evidence" value="ECO:0007669"/>
    <property type="project" value="UniProtKB-SubCell"/>
</dbReference>